<dbReference type="EMBL" id="FOPJ01000005">
    <property type="protein sequence ID" value="SFG49132.1"/>
    <property type="molecule type" value="Genomic_DNA"/>
</dbReference>
<gene>
    <name evidence="2" type="ORF">SAMN05660282_01028</name>
</gene>
<keyword evidence="1" id="KW-0472">Membrane</keyword>
<evidence type="ECO:0000313" key="3">
    <source>
        <dbReference type="Proteomes" id="UP000199065"/>
    </source>
</evidence>
<dbReference type="RefSeq" id="WP_092285116.1">
    <property type="nucleotide sequence ID" value="NZ_FOPJ01000005.1"/>
</dbReference>
<proteinExistence type="predicted"/>
<keyword evidence="1" id="KW-0812">Transmembrane</keyword>
<keyword evidence="1" id="KW-1133">Transmembrane helix</keyword>
<dbReference type="AlphaFoldDB" id="A0A1I2S8G8"/>
<feature type="transmembrane region" description="Helical" evidence="1">
    <location>
        <begin position="12"/>
        <end position="34"/>
    </location>
</feature>
<evidence type="ECO:0000313" key="2">
    <source>
        <dbReference type="EMBL" id="SFG49132.1"/>
    </source>
</evidence>
<accession>A0A1I2S8G8</accession>
<protein>
    <submittedName>
        <fullName evidence="2">Uncharacterized protein</fullName>
    </submittedName>
</protein>
<evidence type="ECO:0000256" key="1">
    <source>
        <dbReference type="SAM" id="Phobius"/>
    </source>
</evidence>
<dbReference type="Proteomes" id="UP000199065">
    <property type="component" value="Unassembled WGS sequence"/>
</dbReference>
<sequence length="164" mass="17828">MGNPRSGRSANIVPIIALLVVVLVLGAAIFMWWAKDNSSTTPKASTHASESAAALTTIPLESSKVEEDLHRTTIPEDGVECASANGVMLVSVGGQPCQEINVFVEKVSEEAQAHPRDPKIYVTENVPDVKGVDGRPLILECYRLNPRDWRCVGPNGEDFYAKWL</sequence>
<name>A0A1I2S8G8_9CORY</name>
<keyword evidence="3" id="KW-1185">Reference proteome</keyword>
<organism evidence="2 3">
    <name type="scientific">Corynebacterium spheniscorum</name>
    <dbReference type="NCBI Taxonomy" id="185761"/>
    <lineage>
        <taxon>Bacteria</taxon>
        <taxon>Bacillati</taxon>
        <taxon>Actinomycetota</taxon>
        <taxon>Actinomycetes</taxon>
        <taxon>Mycobacteriales</taxon>
        <taxon>Corynebacteriaceae</taxon>
        <taxon>Corynebacterium</taxon>
    </lineage>
</organism>
<reference evidence="2 3" key="1">
    <citation type="submission" date="2016-10" db="EMBL/GenBank/DDBJ databases">
        <authorList>
            <person name="de Groot N.N."/>
        </authorList>
    </citation>
    <scope>NUCLEOTIDE SEQUENCE [LARGE SCALE GENOMIC DNA]</scope>
    <source>
        <strain>J11</strain>
        <strain evidence="3">PG 39</strain>
    </source>
</reference>
<dbReference type="STRING" id="185761.SAMN05660282_01028"/>